<organism evidence="1 2">
    <name type="scientific">Aspergillus sydowii CBS 593.65</name>
    <dbReference type="NCBI Taxonomy" id="1036612"/>
    <lineage>
        <taxon>Eukaryota</taxon>
        <taxon>Fungi</taxon>
        <taxon>Dikarya</taxon>
        <taxon>Ascomycota</taxon>
        <taxon>Pezizomycotina</taxon>
        <taxon>Eurotiomycetes</taxon>
        <taxon>Eurotiomycetidae</taxon>
        <taxon>Eurotiales</taxon>
        <taxon>Aspergillaceae</taxon>
        <taxon>Aspergillus</taxon>
        <taxon>Aspergillus subgen. Nidulantes</taxon>
    </lineage>
</organism>
<evidence type="ECO:0000313" key="1">
    <source>
        <dbReference type="EMBL" id="OJJ63470.1"/>
    </source>
</evidence>
<dbReference type="OrthoDB" id="2687452at2759"/>
<protein>
    <recommendedName>
        <fullName evidence="3">C2H2-type domain-containing protein</fullName>
    </recommendedName>
</protein>
<proteinExistence type="predicted"/>
<dbReference type="VEuPathDB" id="FungiDB:ASPSYDRAFT_63302"/>
<dbReference type="AlphaFoldDB" id="A0A1L9TVK9"/>
<dbReference type="STRING" id="1036612.A0A1L9TVK9"/>
<accession>A0A1L9TVK9</accession>
<evidence type="ECO:0000313" key="2">
    <source>
        <dbReference type="Proteomes" id="UP000184356"/>
    </source>
</evidence>
<dbReference type="Gene3D" id="3.30.160.60">
    <property type="entry name" value="Classic Zinc Finger"/>
    <property type="match status" value="1"/>
</dbReference>
<reference evidence="2" key="1">
    <citation type="journal article" date="2017" name="Genome Biol.">
        <title>Comparative genomics reveals high biological diversity and specific adaptations in the industrially and medically important fungal genus Aspergillus.</title>
        <authorList>
            <person name="de Vries R.P."/>
            <person name="Riley R."/>
            <person name="Wiebenga A."/>
            <person name="Aguilar-Osorio G."/>
            <person name="Amillis S."/>
            <person name="Uchima C.A."/>
            <person name="Anderluh G."/>
            <person name="Asadollahi M."/>
            <person name="Askin M."/>
            <person name="Barry K."/>
            <person name="Battaglia E."/>
            <person name="Bayram O."/>
            <person name="Benocci T."/>
            <person name="Braus-Stromeyer S.A."/>
            <person name="Caldana C."/>
            <person name="Canovas D."/>
            <person name="Cerqueira G.C."/>
            <person name="Chen F."/>
            <person name="Chen W."/>
            <person name="Choi C."/>
            <person name="Clum A."/>
            <person name="Dos Santos R.A."/>
            <person name="Damasio A.R."/>
            <person name="Diallinas G."/>
            <person name="Emri T."/>
            <person name="Fekete E."/>
            <person name="Flipphi M."/>
            <person name="Freyberg S."/>
            <person name="Gallo A."/>
            <person name="Gournas C."/>
            <person name="Habgood R."/>
            <person name="Hainaut M."/>
            <person name="Harispe M.L."/>
            <person name="Henrissat B."/>
            <person name="Hilden K.S."/>
            <person name="Hope R."/>
            <person name="Hossain A."/>
            <person name="Karabika E."/>
            <person name="Karaffa L."/>
            <person name="Karanyi Z."/>
            <person name="Krasevec N."/>
            <person name="Kuo A."/>
            <person name="Kusch H."/>
            <person name="LaButti K."/>
            <person name="Lagendijk E.L."/>
            <person name="Lapidus A."/>
            <person name="Levasseur A."/>
            <person name="Lindquist E."/>
            <person name="Lipzen A."/>
            <person name="Logrieco A.F."/>
            <person name="MacCabe A."/>
            <person name="Maekelae M.R."/>
            <person name="Malavazi I."/>
            <person name="Melin P."/>
            <person name="Meyer V."/>
            <person name="Mielnichuk N."/>
            <person name="Miskei M."/>
            <person name="Molnar A.P."/>
            <person name="Mule G."/>
            <person name="Ngan C.Y."/>
            <person name="Orejas M."/>
            <person name="Orosz E."/>
            <person name="Ouedraogo J.P."/>
            <person name="Overkamp K.M."/>
            <person name="Park H.-S."/>
            <person name="Perrone G."/>
            <person name="Piumi F."/>
            <person name="Punt P.J."/>
            <person name="Ram A.F."/>
            <person name="Ramon A."/>
            <person name="Rauscher S."/>
            <person name="Record E."/>
            <person name="Riano-Pachon D.M."/>
            <person name="Robert V."/>
            <person name="Roehrig J."/>
            <person name="Ruller R."/>
            <person name="Salamov A."/>
            <person name="Salih N.S."/>
            <person name="Samson R.A."/>
            <person name="Sandor E."/>
            <person name="Sanguinetti M."/>
            <person name="Schuetze T."/>
            <person name="Sepcic K."/>
            <person name="Shelest E."/>
            <person name="Sherlock G."/>
            <person name="Sophianopoulou V."/>
            <person name="Squina F.M."/>
            <person name="Sun H."/>
            <person name="Susca A."/>
            <person name="Todd R.B."/>
            <person name="Tsang A."/>
            <person name="Unkles S.E."/>
            <person name="van de Wiele N."/>
            <person name="van Rossen-Uffink D."/>
            <person name="Oliveira J.V."/>
            <person name="Vesth T.C."/>
            <person name="Visser J."/>
            <person name="Yu J.-H."/>
            <person name="Zhou M."/>
            <person name="Andersen M.R."/>
            <person name="Archer D.B."/>
            <person name="Baker S.E."/>
            <person name="Benoit I."/>
            <person name="Brakhage A.A."/>
            <person name="Braus G.H."/>
            <person name="Fischer R."/>
            <person name="Frisvad J.C."/>
            <person name="Goldman G.H."/>
            <person name="Houbraken J."/>
            <person name="Oakley B."/>
            <person name="Pocsi I."/>
            <person name="Scazzocchio C."/>
            <person name="Seiboth B."/>
            <person name="vanKuyk P.A."/>
            <person name="Wortman J."/>
            <person name="Dyer P.S."/>
            <person name="Grigoriev I.V."/>
        </authorList>
    </citation>
    <scope>NUCLEOTIDE SEQUENCE [LARGE SCALE GENOMIC DNA]</scope>
    <source>
        <strain evidence="2">CBS 593.65</strain>
    </source>
</reference>
<sequence>MEPSVSPPQPVGNGNSINPFLSNQRIFSIPNNNAGAQVALTEPIDVVQGMSMPMRPRINMDSSTTIKSPCVRQSATLDHGQTRAVPLETTTYYYPPSFTPFAPVLQDSTDERTMDDIVVNQPNIARDISDRHTSEYAPSSPSFRFKWEGCTSTRQFSRVGDLIRHIKSIHITPEAYPCKA</sequence>
<keyword evidence="2" id="KW-1185">Reference proteome</keyword>
<dbReference type="Proteomes" id="UP000184356">
    <property type="component" value="Unassembled WGS sequence"/>
</dbReference>
<dbReference type="RefSeq" id="XP_040707276.1">
    <property type="nucleotide sequence ID" value="XM_040850231.1"/>
</dbReference>
<evidence type="ECO:0008006" key="3">
    <source>
        <dbReference type="Google" id="ProtNLM"/>
    </source>
</evidence>
<gene>
    <name evidence="1" type="ORF">ASPSYDRAFT_63302</name>
</gene>
<dbReference type="EMBL" id="KV878582">
    <property type="protein sequence ID" value="OJJ63470.1"/>
    <property type="molecule type" value="Genomic_DNA"/>
</dbReference>
<dbReference type="GeneID" id="63766304"/>
<name>A0A1L9TVK9_9EURO</name>